<keyword evidence="2" id="KW-1185">Reference proteome</keyword>
<evidence type="ECO:0000313" key="1">
    <source>
        <dbReference type="EMBL" id="GBM17390.1"/>
    </source>
</evidence>
<dbReference type="EMBL" id="BGPR01000388">
    <property type="protein sequence ID" value="GBM17390.1"/>
    <property type="molecule type" value="Genomic_DNA"/>
</dbReference>
<proteinExistence type="predicted"/>
<protein>
    <submittedName>
        <fullName evidence="1">Uncharacterized protein</fullName>
    </submittedName>
</protein>
<accession>A0A4Y2DKN8</accession>
<name>A0A4Y2DKN8_ARAVE</name>
<comment type="caution">
    <text evidence="1">The sequence shown here is derived from an EMBL/GenBank/DDBJ whole genome shotgun (WGS) entry which is preliminary data.</text>
</comment>
<gene>
    <name evidence="1" type="ORF">AVEN_119434_1</name>
</gene>
<sequence>MGLRRLSTEHRTTFSAKGAQVFLLRFLWGRKISSSEIVRNYVSTPVGLASSEHSGQDGYSQKYLTYRSKTRLDTFEVFGTLQWFCSRSTCKIRMRKLG</sequence>
<dbReference type="Proteomes" id="UP000499080">
    <property type="component" value="Unassembled WGS sequence"/>
</dbReference>
<dbReference type="AlphaFoldDB" id="A0A4Y2DKN8"/>
<evidence type="ECO:0000313" key="2">
    <source>
        <dbReference type="Proteomes" id="UP000499080"/>
    </source>
</evidence>
<reference evidence="1 2" key="1">
    <citation type="journal article" date="2019" name="Sci. Rep.">
        <title>Orb-weaving spider Araneus ventricosus genome elucidates the spidroin gene catalogue.</title>
        <authorList>
            <person name="Kono N."/>
            <person name="Nakamura H."/>
            <person name="Ohtoshi R."/>
            <person name="Moran D.A.P."/>
            <person name="Shinohara A."/>
            <person name="Yoshida Y."/>
            <person name="Fujiwara M."/>
            <person name="Mori M."/>
            <person name="Tomita M."/>
            <person name="Arakawa K."/>
        </authorList>
    </citation>
    <scope>NUCLEOTIDE SEQUENCE [LARGE SCALE GENOMIC DNA]</scope>
</reference>
<organism evidence="1 2">
    <name type="scientific">Araneus ventricosus</name>
    <name type="common">Orbweaver spider</name>
    <name type="synonym">Epeira ventricosa</name>
    <dbReference type="NCBI Taxonomy" id="182803"/>
    <lineage>
        <taxon>Eukaryota</taxon>
        <taxon>Metazoa</taxon>
        <taxon>Ecdysozoa</taxon>
        <taxon>Arthropoda</taxon>
        <taxon>Chelicerata</taxon>
        <taxon>Arachnida</taxon>
        <taxon>Araneae</taxon>
        <taxon>Araneomorphae</taxon>
        <taxon>Entelegynae</taxon>
        <taxon>Araneoidea</taxon>
        <taxon>Araneidae</taxon>
        <taxon>Araneus</taxon>
    </lineage>
</organism>